<dbReference type="PANTHER" id="PTHR35024:SF4">
    <property type="entry name" value="POLYMER-FORMING CYTOSKELETAL PROTEIN"/>
    <property type="match status" value="1"/>
</dbReference>
<dbReference type="PANTHER" id="PTHR35024">
    <property type="entry name" value="HYPOTHETICAL CYTOSOLIC PROTEIN"/>
    <property type="match status" value="1"/>
</dbReference>
<protein>
    <submittedName>
        <fullName evidence="2">Cytoplasmic protein</fullName>
    </submittedName>
</protein>
<evidence type="ECO:0000256" key="1">
    <source>
        <dbReference type="ARBA" id="ARBA00044755"/>
    </source>
</evidence>
<dbReference type="EMBL" id="LJJC01000006">
    <property type="protein sequence ID" value="KQL51080.1"/>
    <property type="molecule type" value="Genomic_DNA"/>
</dbReference>
<dbReference type="PATRIC" id="fig|157838.3.peg.4175"/>
<proteinExistence type="inferred from homology"/>
<comment type="similarity">
    <text evidence="1">Belongs to the bactofilin family.</text>
</comment>
<evidence type="ECO:0000313" key="2">
    <source>
        <dbReference type="EMBL" id="KQL51080.1"/>
    </source>
</evidence>
<comment type="caution">
    <text evidence="2">The sequence shown here is derived from an EMBL/GenBank/DDBJ whole genome shotgun (WGS) entry which is preliminary data.</text>
</comment>
<keyword evidence="3" id="KW-1185">Reference proteome</keyword>
<accession>A0A0Q3TAE6</accession>
<gene>
    <name evidence="2" type="ORF">AN964_18890</name>
</gene>
<dbReference type="Pfam" id="PF04519">
    <property type="entry name" value="Bactofilin"/>
    <property type="match status" value="1"/>
</dbReference>
<dbReference type="STRING" id="157838.AN964_18890"/>
<dbReference type="Proteomes" id="UP000051888">
    <property type="component" value="Unassembled WGS sequence"/>
</dbReference>
<organism evidence="2 3">
    <name type="scientific">Heyndrickxia shackletonii</name>
    <dbReference type="NCBI Taxonomy" id="157838"/>
    <lineage>
        <taxon>Bacteria</taxon>
        <taxon>Bacillati</taxon>
        <taxon>Bacillota</taxon>
        <taxon>Bacilli</taxon>
        <taxon>Bacillales</taxon>
        <taxon>Bacillaceae</taxon>
        <taxon>Heyndrickxia</taxon>
    </lineage>
</organism>
<sequence length="239" mass="25601">MNMNKNRDLIINGFGSSSGGEFELASINGKGKVHGDIDCKHYDCNGFGTVNGNIKAETVKINGKSTINGNVDADSITIDGHSSMSGEVNTEKIRISGSGSIGGSLRGEHIKINGKASIGGDCEAEEFDSEGLFTIGGLLNAENIDILLYGDCKAKEIGGQTIRIKQRIHGFMKIVKSIYPTRLVTDVIEGDDLYLEGVKAKIIRGNNVTIGKNCEIDLLEYKGAIEVDKSSKVMKTNQL</sequence>
<evidence type="ECO:0000313" key="3">
    <source>
        <dbReference type="Proteomes" id="UP000051888"/>
    </source>
</evidence>
<reference evidence="2 3" key="1">
    <citation type="submission" date="2015-09" db="EMBL/GenBank/DDBJ databases">
        <title>Genome sequencing project for genomic taxonomy and phylogenomics of Bacillus-like bacteria.</title>
        <authorList>
            <person name="Liu B."/>
            <person name="Wang J."/>
            <person name="Zhu Y."/>
            <person name="Liu G."/>
            <person name="Chen Q."/>
            <person name="Chen Z."/>
            <person name="Lan J."/>
            <person name="Che J."/>
            <person name="Ge C."/>
            <person name="Shi H."/>
            <person name="Pan Z."/>
            <person name="Liu X."/>
        </authorList>
    </citation>
    <scope>NUCLEOTIDE SEQUENCE [LARGE SCALE GENOMIC DNA]</scope>
    <source>
        <strain evidence="2 3">LMG 18435</strain>
    </source>
</reference>
<dbReference type="InterPro" id="IPR007607">
    <property type="entry name" value="BacA/B"/>
</dbReference>
<dbReference type="AlphaFoldDB" id="A0A0Q3TAE6"/>
<name>A0A0Q3TAE6_9BACI</name>